<comment type="caution">
    <text evidence="2">The sequence shown here is derived from an EMBL/GenBank/DDBJ whole genome shotgun (WGS) entry which is preliminary data.</text>
</comment>
<reference evidence="3" key="1">
    <citation type="submission" date="2017-10" db="EMBL/GenBank/DDBJ databases">
        <title>Rapid genome shrinkage in a self-fertile nematode reveals novel sperm competition proteins.</title>
        <authorList>
            <person name="Yin D."/>
            <person name="Schwarz E.M."/>
            <person name="Thomas C.G."/>
            <person name="Felde R.L."/>
            <person name="Korf I.F."/>
            <person name="Cutter A.D."/>
            <person name="Schartner C.M."/>
            <person name="Ralston E.J."/>
            <person name="Meyer B.J."/>
            <person name="Haag E.S."/>
        </authorList>
    </citation>
    <scope>NUCLEOTIDE SEQUENCE [LARGE SCALE GENOMIC DNA]</scope>
    <source>
        <strain evidence="3">JU1422</strain>
    </source>
</reference>
<evidence type="ECO:0000313" key="3">
    <source>
        <dbReference type="Proteomes" id="UP000230233"/>
    </source>
</evidence>
<keyword evidence="1" id="KW-0812">Transmembrane</keyword>
<name>A0A2G5TA29_9PELO</name>
<evidence type="ECO:0000313" key="2">
    <source>
        <dbReference type="EMBL" id="PIC23916.1"/>
    </source>
</evidence>
<keyword evidence="1" id="KW-0472">Membrane</keyword>
<dbReference type="AlphaFoldDB" id="A0A2G5TA29"/>
<protein>
    <submittedName>
        <fullName evidence="2">Uncharacterized protein</fullName>
    </submittedName>
</protein>
<dbReference type="Proteomes" id="UP000230233">
    <property type="component" value="Chromosome V"/>
</dbReference>
<accession>A0A2G5TA29</accession>
<gene>
    <name evidence="2" type="primary">Cnig_chr_V.g17446</name>
    <name evidence="2" type="ORF">B9Z55_017446</name>
</gene>
<keyword evidence="3" id="KW-1185">Reference proteome</keyword>
<sequence>MTSAKFHTLKNIYTRDDIRNAIIQDNHEDIFKEHKGKCILIETSEKYWVYRARLNFTGGDCGKMVNLTELDLKSNLESYFSNMAFLILVSFFGFSIP</sequence>
<proteinExistence type="predicted"/>
<organism evidence="2 3">
    <name type="scientific">Caenorhabditis nigoni</name>
    <dbReference type="NCBI Taxonomy" id="1611254"/>
    <lineage>
        <taxon>Eukaryota</taxon>
        <taxon>Metazoa</taxon>
        <taxon>Ecdysozoa</taxon>
        <taxon>Nematoda</taxon>
        <taxon>Chromadorea</taxon>
        <taxon>Rhabditida</taxon>
        <taxon>Rhabditina</taxon>
        <taxon>Rhabditomorpha</taxon>
        <taxon>Rhabditoidea</taxon>
        <taxon>Rhabditidae</taxon>
        <taxon>Peloderinae</taxon>
        <taxon>Caenorhabditis</taxon>
    </lineage>
</organism>
<evidence type="ECO:0000256" key="1">
    <source>
        <dbReference type="SAM" id="Phobius"/>
    </source>
</evidence>
<keyword evidence="1" id="KW-1133">Transmembrane helix</keyword>
<feature type="transmembrane region" description="Helical" evidence="1">
    <location>
        <begin position="79"/>
        <end position="96"/>
    </location>
</feature>
<dbReference type="EMBL" id="PDUG01000005">
    <property type="protein sequence ID" value="PIC23916.1"/>
    <property type="molecule type" value="Genomic_DNA"/>
</dbReference>